<gene>
    <name evidence="12" type="primary">BQ5605_C007g04611</name>
    <name evidence="12" type="ORF">BQ5605_C007G04611</name>
</gene>
<keyword evidence="3" id="KW-0813">Transport</keyword>
<proteinExistence type="inferred from homology"/>
<feature type="transmembrane region" description="Helical" evidence="10">
    <location>
        <begin position="211"/>
        <end position="229"/>
    </location>
</feature>
<dbReference type="EMBL" id="FQNC01000045">
    <property type="protein sequence ID" value="SGY61849.1"/>
    <property type="molecule type" value="Genomic_DNA"/>
</dbReference>
<reference evidence="12 13" key="1">
    <citation type="submission" date="2016-11" db="EMBL/GenBank/DDBJ databases">
        <authorList>
            <person name="Jaros S."/>
            <person name="Januszkiewicz K."/>
            <person name="Wedrychowicz H."/>
        </authorList>
    </citation>
    <scope>NUCLEOTIDE SEQUENCE [LARGE SCALE GENOMIC DNA]</scope>
</reference>
<dbReference type="CDD" id="cd06186">
    <property type="entry name" value="NOX_Duox_like_FAD_NADP"/>
    <property type="match status" value="1"/>
</dbReference>
<keyword evidence="7" id="KW-0406">Ion transport</keyword>
<dbReference type="Gene3D" id="3.40.50.80">
    <property type="entry name" value="Nucleotide-binding domain of ferredoxin-NADP reductase (FNR) module"/>
    <property type="match status" value="1"/>
</dbReference>
<dbReference type="InterPro" id="IPR017927">
    <property type="entry name" value="FAD-bd_FR_type"/>
</dbReference>
<dbReference type="InterPro" id="IPR013121">
    <property type="entry name" value="Fe_red_NAD-bd_6"/>
</dbReference>
<evidence type="ECO:0000313" key="13">
    <source>
        <dbReference type="Proteomes" id="UP000249464"/>
    </source>
</evidence>
<evidence type="ECO:0000256" key="5">
    <source>
        <dbReference type="ARBA" id="ARBA00022989"/>
    </source>
</evidence>
<evidence type="ECO:0000259" key="11">
    <source>
        <dbReference type="PROSITE" id="PS51384"/>
    </source>
</evidence>
<feature type="transmembrane region" description="Helical" evidence="10">
    <location>
        <begin position="34"/>
        <end position="55"/>
    </location>
</feature>
<dbReference type="Pfam" id="PF08030">
    <property type="entry name" value="NAD_binding_6"/>
    <property type="match status" value="1"/>
</dbReference>
<dbReference type="SFLD" id="SFLDS00052">
    <property type="entry name" value="Ferric_Reductase_Domain"/>
    <property type="match status" value="1"/>
</dbReference>
<comment type="similarity">
    <text evidence="2">Belongs to the ferric reductase (FRE) family.</text>
</comment>
<dbReference type="STRING" id="796604.A0A2X0N1M2"/>
<keyword evidence="13" id="KW-1185">Reference proteome</keyword>
<dbReference type="InterPro" id="IPR013130">
    <property type="entry name" value="Fe3_Rdtase_TM_dom"/>
</dbReference>
<feature type="transmembrane region" description="Helical" evidence="10">
    <location>
        <begin position="294"/>
        <end position="314"/>
    </location>
</feature>
<dbReference type="InterPro" id="IPR051410">
    <property type="entry name" value="Ferric/Cupric_Reductase"/>
</dbReference>
<evidence type="ECO:0000256" key="9">
    <source>
        <dbReference type="ARBA" id="ARBA00023180"/>
    </source>
</evidence>
<organism evidence="12 13">
    <name type="scientific">Microbotryum silenes-dioicae</name>
    <dbReference type="NCBI Taxonomy" id="796604"/>
    <lineage>
        <taxon>Eukaryota</taxon>
        <taxon>Fungi</taxon>
        <taxon>Dikarya</taxon>
        <taxon>Basidiomycota</taxon>
        <taxon>Pucciniomycotina</taxon>
        <taxon>Microbotryomycetes</taxon>
        <taxon>Microbotryales</taxon>
        <taxon>Microbotryaceae</taxon>
        <taxon>Microbotryum</taxon>
    </lineage>
</organism>
<dbReference type="GO" id="GO:0005886">
    <property type="term" value="C:plasma membrane"/>
    <property type="evidence" value="ECO:0007669"/>
    <property type="project" value="TreeGrafter"/>
</dbReference>
<feature type="transmembrane region" description="Helical" evidence="10">
    <location>
        <begin position="269"/>
        <end position="287"/>
    </location>
</feature>
<dbReference type="PROSITE" id="PS51384">
    <property type="entry name" value="FAD_FR"/>
    <property type="match status" value="1"/>
</dbReference>
<keyword evidence="5 10" id="KW-1133">Transmembrane helix</keyword>
<feature type="transmembrane region" description="Helical" evidence="10">
    <location>
        <begin position="173"/>
        <end position="199"/>
    </location>
</feature>
<evidence type="ECO:0000256" key="8">
    <source>
        <dbReference type="ARBA" id="ARBA00023136"/>
    </source>
</evidence>
<keyword evidence="8 10" id="KW-0472">Membrane</keyword>
<dbReference type="GO" id="GO:0006826">
    <property type="term" value="P:iron ion transport"/>
    <property type="evidence" value="ECO:0007669"/>
    <property type="project" value="TreeGrafter"/>
</dbReference>
<dbReference type="GO" id="GO:0006879">
    <property type="term" value="P:intracellular iron ion homeostasis"/>
    <property type="evidence" value="ECO:0007669"/>
    <property type="project" value="TreeGrafter"/>
</dbReference>
<dbReference type="InterPro" id="IPR039261">
    <property type="entry name" value="FNR_nucleotide-bd"/>
</dbReference>
<evidence type="ECO:0000256" key="10">
    <source>
        <dbReference type="SAM" id="Phobius"/>
    </source>
</evidence>
<dbReference type="Pfam" id="PF01794">
    <property type="entry name" value="Ferric_reduct"/>
    <property type="match status" value="1"/>
</dbReference>
<dbReference type="AlphaFoldDB" id="A0A2X0N1M2"/>
<dbReference type="SFLD" id="SFLDG01168">
    <property type="entry name" value="Ferric_reductase_subgroup_(FRE"/>
    <property type="match status" value="1"/>
</dbReference>
<evidence type="ECO:0000256" key="1">
    <source>
        <dbReference type="ARBA" id="ARBA00004141"/>
    </source>
</evidence>
<protein>
    <submittedName>
        <fullName evidence="12">BQ5605_C007g04611 protein</fullName>
    </submittedName>
</protein>
<keyword evidence="6" id="KW-0560">Oxidoreductase</keyword>
<evidence type="ECO:0000313" key="12">
    <source>
        <dbReference type="EMBL" id="SGY61849.1"/>
    </source>
</evidence>
<evidence type="ECO:0000256" key="6">
    <source>
        <dbReference type="ARBA" id="ARBA00023002"/>
    </source>
</evidence>
<dbReference type="GO" id="GO:0000293">
    <property type="term" value="F:ferric-chelate reductase activity"/>
    <property type="evidence" value="ECO:0007669"/>
    <property type="project" value="UniProtKB-ARBA"/>
</dbReference>
<evidence type="ECO:0000256" key="4">
    <source>
        <dbReference type="ARBA" id="ARBA00022692"/>
    </source>
</evidence>
<evidence type="ECO:0000256" key="7">
    <source>
        <dbReference type="ARBA" id="ARBA00023065"/>
    </source>
</evidence>
<dbReference type="Proteomes" id="UP000249464">
    <property type="component" value="Unassembled WGS sequence"/>
</dbReference>
<dbReference type="PANTHER" id="PTHR32361:SF9">
    <property type="entry name" value="FERRIC REDUCTASE TRANSMEMBRANE COMPONENT 3-RELATED"/>
    <property type="match status" value="1"/>
</dbReference>
<evidence type="ECO:0000256" key="3">
    <source>
        <dbReference type="ARBA" id="ARBA00022448"/>
    </source>
</evidence>
<name>A0A2X0N1M2_9BASI</name>
<feature type="transmembrane region" description="Helical" evidence="10">
    <location>
        <begin position="143"/>
        <end position="161"/>
    </location>
</feature>
<keyword evidence="9" id="KW-0325">Glycoprotein</keyword>
<feature type="domain" description="FAD-binding FR-type" evidence="11">
    <location>
        <begin position="318"/>
        <end position="472"/>
    </location>
</feature>
<sequence length="774" mass="85587">MSSVCYDPTSGAPVPCGGFTVYNSYVTDPEYQRYFTVAWTATLALATLLTLPSVIESLRMGRWRRRSWTGLVLGISERPSSAAYQPIDDRAAEQGSNQPTPRKPSRSFLHGPVAVLSSLYGTVSRFSLGAPLAKRFPRFAFPFGKLVLVLLIPLFYLVTLFPESQLRENPNRFGFLALAGLPPLFLLSSKNGAASWLVGKSWTTVNFLHRWLARTIVLLVLLHFYFWTIQVSQLDPTHLVETTFLTAHHPQYAPSGTAEFLSGSKQRRGIGALSFLLLIAGSSAGPLRRYSYPLFFCLHYLGIIGFLTFVNMHTIYARTWATWSIGLIYAIDIFARILTMRVKHVTVEPLGEGMTKIHIPFAHDGWRGGQHVQLRMFFTAHGRSFWSCFRSLEQHPFSIANASASTTVLQSFSTLGGIDLYLRSCGPTTWTEDLYQTALQAQQISQANPRHLGKKLNLLALIEGPYGGLDAFDPLKQETLLFLAGGSGMSFILGSLDEVIGNRIRTRQGGRIEVVWVVHRFEHVEWFRLPLQALIEAASTSGLDLVVDLQIYVTAPFAVESLDSETPFQKVINARPNLPTLIQSSIDATLTPCRRCYPICRCADLRQDGLCGNDDEECVGSANLRELIVELDREGCGTEKGKKSWCYRVGSGSKENGKMQEEKVVKRDQGSCCSNSNGSPGCCGAGAGAGSAKVQTRVVEGPIKVRQGGYKIIVCGPASMIVSRFYLVSIGKHLLTWIELLFQQVETRQTLSRIPLAKQIKLGGIDLHVEAYGV</sequence>
<comment type="subcellular location">
    <subcellularLocation>
        <location evidence="1">Membrane</location>
        <topology evidence="1">Multi-pass membrane protein</topology>
    </subcellularLocation>
</comment>
<accession>A0A2X0N1M2</accession>
<dbReference type="PANTHER" id="PTHR32361">
    <property type="entry name" value="FERRIC/CUPRIC REDUCTASE TRANSMEMBRANE COMPONENT"/>
    <property type="match status" value="1"/>
</dbReference>
<evidence type="ECO:0000256" key="2">
    <source>
        <dbReference type="ARBA" id="ARBA00006278"/>
    </source>
</evidence>
<dbReference type="GO" id="GO:0015677">
    <property type="term" value="P:copper ion import"/>
    <property type="evidence" value="ECO:0007669"/>
    <property type="project" value="TreeGrafter"/>
</dbReference>
<keyword evidence="4 10" id="KW-0812">Transmembrane</keyword>